<organism evidence="8 9">
    <name type="scientific">Punica granatum</name>
    <name type="common">Pomegranate</name>
    <dbReference type="NCBI Taxonomy" id="22663"/>
    <lineage>
        <taxon>Eukaryota</taxon>
        <taxon>Viridiplantae</taxon>
        <taxon>Streptophyta</taxon>
        <taxon>Embryophyta</taxon>
        <taxon>Tracheophyta</taxon>
        <taxon>Spermatophyta</taxon>
        <taxon>Magnoliopsida</taxon>
        <taxon>eudicotyledons</taxon>
        <taxon>Gunneridae</taxon>
        <taxon>Pentapetalae</taxon>
        <taxon>rosids</taxon>
        <taxon>malvids</taxon>
        <taxon>Myrtales</taxon>
        <taxon>Lythraceae</taxon>
        <taxon>Punica</taxon>
    </lineage>
</organism>
<dbReference type="GO" id="GO:0003964">
    <property type="term" value="F:RNA-directed DNA polymerase activity"/>
    <property type="evidence" value="ECO:0007669"/>
    <property type="project" value="UniProtKB-KW"/>
</dbReference>
<gene>
    <name evidence="8" type="ORF">CRG98_007351</name>
</gene>
<evidence type="ECO:0000256" key="1">
    <source>
        <dbReference type="ARBA" id="ARBA00022679"/>
    </source>
</evidence>
<feature type="non-terminal residue" evidence="8">
    <location>
        <position position="1"/>
    </location>
</feature>
<evidence type="ECO:0000256" key="5">
    <source>
        <dbReference type="ARBA" id="ARBA00022801"/>
    </source>
</evidence>
<keyword evidence="4" id="KW-0255">Endonuclease</keyword>
<keyword evidence="6" id="KW-0695">RNA-directed DNA polymerase</keyword>
<keyword evidence="2" id="KW-0548">Nucleotidyltransferase</keyword>
<evidence type="ECO:0000256" key="4">
    <source>
        <dbReference type="ARBA" id="ARBA00022759"/>
    </source>
</evidence>
<name>A0A2I0KUY3_PUNGR</name>
<accession>A0A2I0KUY3</accession>
<dbReference type="GO" id="GO:0004519">
    <property type="term" value="F:endonuclease activity"/>
    <property type="evidence" value="ECO:0007669"/>
    <property type="project" value="UniProtKB-KW"/>
</dbReference>
<comment type="caution">
    <text evidence="8">The sequence shown here is derived from an EMBL/GenBank/DDBJ whole genome shotgun (WGS) entry which is preliminary data.</text>
</comment>
<evidence type="ECO:0000256" key="6">
    <source>
        <dbReference type="ARBA" id="ARBA00022918"/>
    </source>
</evidence>
<evidence type="ECO:0000259" key="7">
    <source>
        <dbReference type="Pfam" id="PF17917"/>
    </source>
</evidence>
<dbReference type="PANTHER" id="PTHR35046">
    <property type="entry name" value="ZINC KNUCKLE (CCHC-TYPE) FAMILY PROTEIN"/>
    <property type="match status" value="1"/>
</dbReference>
<sequence>EKRPIAYFGEKLSRAASNYSTYDKELYALVRALETWQHYLWSKEFVIHTDHKSLKHLKGQNKLSRRHGKWVEFIEMFPYVIQYKQEKENMNVYGFNPLMPLDLIPLPMSEISSLDGKKKADTVKKIHEEARQYILKKNEQYADRANMGRKKVLIRGRILLKRKGMMRIAGMMMGLMDTSLEVGFVKRGLMHKILEACMFQVDQSHEQRKDKSNKL</sequence>
<keyword evidence="9" id="KW-1185">Reference proteome</keyword>
<protein>
    <recommendedName>
        <fullName evidence="7">Reverse transcriptase RNase H-like domain-containing protein</fullName>
    </recommendedName>
</protein>
<evidence type="ECO:0000256" key="3">
    <source>
        <dbReference type="ARBA" id="ARBA00022722"/>
    </source>
</evidence>
<evidence type="ECO:0000313" key="8">
    <source>
        <dbReference type="EMBL" id="PKI72277.1"/>
    </source>
</evidence>
<feature type="domain" description="Reverse transcriptase RNase H-like" evidence="7">
    <location>
        <begin position="2"/>
        <end position="77"/>
    </location>
</feature>
<keyword evidence="1" id="KW-0808">Transferase</keyword>
<dbReference type="InterPro" id="IPR043502">
    <property type="entry name" value="DNA/RNA_pol_sf"/>
</dbReference>
<dbReference type="AlphaFoldDB" id="A0A2I0KUY3"/>
<dbReference type="GO" id="GO:0016787">
    <property type="term" value="F:hydrolase activity"/>
    <property type="evidence" value="ECO:0007669"/>
    <property type="project" value="UniProtKB-KW"/>
</dbReference>
<dbReference type="CDD" id="cd09274">
    <property type="entry name" value="RNase_HI_RT_Ty3"/>
    <property type="match status" value="1"/>
</dbReference>
<evidence type="ECO:0000313" key="9">
    <source>
        <dbReference type="Proteomes" id="UP000233551"/>
    </source>
</evidence>
<dbReference type="EMBL" id="PGOL01000332">
    <property type="protein sequence ID" value="PKI72277.1"/>
    <property type="molecule type" value="Genomic_DNA"/>
</dbReference>
<dbReference type="SUPFAM" id="SSF56672">
    <property type="entry name" value="DNA/RNA polymerases"/>
    <property type="match status" value="1"/>
</dbReference>
<keyword evidence="3" id="KW-0540">Nuclease</keyword>
<dbReference type="PANTHER" id="PTHR35046:SF9">
    <property type="entry name" value="RNA-DIRECTED DNA POLYMERASE"/>
    <property type="match status" value="1"/>
</dbReference>
<dbReference type="InterPro" id="IPR041373">
    <property type="entry name" value="RT_RNaseH"/>
</dbReference>
<dbReference type="Pfam" id="PF17917">
    <property type="entry name" value="RT_RNaseH"/>
    <property type="match status" value="1"/>
</dbReference>
<dbReference type="STRING" id="22663.A0A2I0KUY3"/>
<keyword evidence="5" id="KW-0378">Hydrolase</keyword>
<dbReference type="Proteomes" id="UP000233551">
    <property type="component" value="Unassembled WGS sequence"/>
</dbReference>
<reference evidence="8 9" key="1">
    <citation type="submission" date="2017-11" db="EMBL/GenBank/DDBJ databases">
        <title>De-novo sequencing of pomegranate (Punica granatum L.) genome.</title>
        <authorList>
            <person name="Akparov Z."/>
            <person name="Amiraslanov A."/>
            <person name="Hajiyeva S."/>
            <person name="Abbasov M."/>
            <person name="Kaur K."/>
            <person name="Hamwieh A."/>
            <person name="Solovyev V."/>
            <person name="Salamov A."/>
            <person name="Braich B."/>
            <person name="Kosarev P."/>
            <person name="Mahmoud A."/>
            <person name="Hajiyev E."/>
            <person name="Babayeva S."/>
            <person name="Izzatullayeva V."/>
            <person name="Mammadov A."/>
            <person name="Mammadov A."/>
            <person name="Sharifova S."/>
            <person name="Ojaghi J."/>
            <person name="Eynullazada K."/>
            <person name="Bayramov B."/>
            <person name="Abdulazimova A."/>
            <person name="Shahmuradov I."/>
        </authorList>
    </citation>
    <scope>NUCLEOTIDE SEQUENCE [LARGE SCALE GENOMIC DNA]</scope>
    <source>
        <strain evidence="9">cv. AG2017</strain>
        <tissue evidence="8">Leaf</tissue>
    </source>
</reference>
<proteinExistence type="predicted"/>
<evidence type="ECO:0000256" key="2">
    <source>
        <dbReference type="ARBA" id="ARBA00022695"/>
    </source>
</evidence>